<evidence type="ECO:0000313" key="6">
    <source>
        <dbReference type="Proteomes" id="UP000250918"/>
    </source>
</evidence>
<protein>
    <recommendedName>
        <fullName evidence="2">Putative cysteine ligase BshC</fullName>
        <ecNumber evidence="2">6.-.-.-</ecNumber>
    </recommendedName>
</protein>
<organism evidence="5 6">
    <name type="scientific">candidate division GN15 bacterium</name>
    <dbReference type="NCBI Taxonomy" id="2072418"/>
    <lineage>
        <taxon>Bacteria</taxon>
        <taxon>candidate division GN15</taxon>
    </lineage>
</organism>
<evidence type="ECO:0000259" key="3">
    <source>
        <dbReference type="Pfam" id="PF10079"/>
    </source>
</evidence>
<dbReference type="HAMAP" id="MF_01867">
    <property type="entry name" value="BshC"/>
    <property type="match status" value="1"/>
</dbReference>
<comment type="similarity">
    <text evidence="2">Belongs to the BshC family.</text>
</comment>
<dbReference type="EMBL" id="PQAP01000208">
    <property type="protein sequence ID" value="PWB68277.1"/>
    <property type="molecule type" value="Genomic_DNA"/>
</dbReference>
<evidence type="ECO:0000259" key="4">
    <source>
        <dbReference type="Pfam" id="PF24850"/>
    </source>
</evidence>
<dbReference type="InterPro" id="IPR011199">
    <property type="entry name" value="Bacillithiol_biosynth_BshC"/>
</dbReference>
<dbReference type="Proteomes" id="UP000250918">
    <property type="component" value="Unassembled WGS sequence"/>
</dbReference>
<comment type="caution">
    <text evidence="5">The sequence shown here is derived from an EMBL/GenBank/DDBJ whole genome shotgun (WGS) entry which is preliminary data.</text>
</comment>
<dbReference type="Pfam" id="PF10079">
    <property type="entry name" value="Rossmann-like_BshC"/>
    <property type="match status" value="1"/>
</dbReference>
<accession>A0A855WUK2</accession>
<sequence>MIEKQIRPSRQLGYTQLYLDFLAGDRPARSFYSAQTIAETCLALDKTEFSRREIVDILHRQNESYHSAPAALAAIDKLLDPRSVCIFGGQQAGLFGGPMMTLLKALAIAKAAPKLSEQLRRPVVPIFWIAADDHDFEEVNHTFLLDRQGGLQRIEYTTRPMVPSSLGQVRLSDHDQLEKAVAQFAGALGQTEFTADVLDLLRKCYSSKETFVTAFGKLMAALTAEYGLVLFSPHDSAAKALARPFFRGLIEQQDLLHAVLSERNRAIQSAGYHLQVQKQEDAADLFVDLDGRKPVHRKGESFTVGDRTFTARQMLDLLEAEPERFSPDALTRPLFQACLFPTAVQMGGPSEIAYFAQGNVIFDLFKRQLPVHIARPTIMFAEKRHARLMDEYAIEFEEVAGDIEQLINRILLKSFPVDIENRYHQLKSEVRRQFDTFTEESLHFDPSLREFAGQTFGKIDFALKTFEGKLFAAHKKKSADTRERIYRLRTALYPDGAFQDRALNAANFIARYGSLFVSWLYQSVDPFAPGPKMISLSEE</sequence>
<dbReference type="Pfam" id="PF24850">
    <property type="entry name" value="CC_BshC"/>
    <property type="match status" value="1"/>
</dbReference>
<evidence type="ECO:0000256" key="1">
    <source>
        <dbReference type="ARBA" id="ARBA00022598"/>
    </source>
</evidence>
<dbReference type="PIRSF" id="PIRSF012535">
    <property type="entry name" value="UCP012535"/>
    <property type="match status" value="1"/>
</dbReference>
<dbReference type="InterPro" id="IPR055398">
    <property type="entry name" value="Rossmann-like_BshC"/>
</dbReference>
<dbReference type="InterPro" id="IPR055399">
    <property type="entry name" value="CC_BshC"/>
</dbReference>
<evidence type="ECO:0000256" key="2">
    <source>
        <dbReference type="HAMAP-Rule" id="MF_01867"/>
    </source>
</evidence>
<dbReference type="NCBIfam" id="TIGR03998">
    <property type="entry name" value="thiol_BshC"/>
    <property type="match status" value="1"/>
</dbReference>
<reference evidence="5 6" key="1">
    <citation type="journal article" date="2018" name="ISME J.">
        <title>A methanotrophic archaeon couples anaerobic oxidation of methane to Fe(III) reduction.</title>
        <authorList>
            <person name="Cai C."/>
            <person name="Leu A.O."/>
            <person name="Xie G.J."/>
            <person name="Guo J."/>
            <person name="Feng Y."/>
            <person name="Zhao J.X."/>
            <person name="Tyson G.W."/>
            <person name="Yuan Z."/>
            <person name="Hu S."/>
        </authorList>
    </citation>
    <scope>NUCLEOTIDE SEQUENCE [LARGE SCALE GENOMIC DNA]</scope>
    <source>
        <strain evidence="5">FeB_12</strain>
    </source>
</reference>
<feature type="domain" description="Bacillithiol biosynthesis BshC C-terminal coiled-coil" evidence="4">
    <location>
        <begin position="379"/>
        <end position="530"/>
    </location>
</feature>
<evidence type="ECO:0000313" key="5">
    <source>
        <dbReference type="EMBL" id="PWB68277.1"/>
    </source>
</evidence>
<dbReference type="GO" id="GO:0016874">
    <property type="term" value="F:ligase activity"/>
    <property type="evidence" value="ECO:0007669"/>
    <property type="project" value="UniProtKB-UniRule"/>
</dbReference>
<dbReference type="EC" id="6.-.-.-" evidence="2"/>
<gene>
    <name evidence="2 5" type="primary">bshC</name>
    <name evidence="5" type="ORF">C3F09_11975</name>
</gene>
<proteinExistence type="inferred from homology"/>
<keyword evidence="1 2" id="KW-0436">Ligase</keyword>
<feature type="domain" description="Bacillithiol biosynthesis BshC N-terminal Rossmann-like" evidence="3">
    <location>
        <begin position="10"/>
        <end position="375"/>
    </location>
</feature>
<dbReference type="AlphaFoldDB" id="A0A855WUK2"/>
<name>A0A855WUK2_9BACT</name>